<keyword evidence="4" id="KW-0597">Phosphoprotein</keyword>
<dbReference type="PANTHER" id="PTHR30024:SF47">
    <property type="entry name" value="TAURINE-BINDING PERIPLASMIC PROTEIN"/>
    <property type="match status" value="1"/>
</dbReference>
<evidence type="ECO:0000313" key="7">
    <source>
        <dbReference type="Proteomes" id="UP000030700"/>
    </source>
</evidence>
<dbReference type="Gene3D" id="3.40.50.2300">
    <property type="match status" value="1"/>
</dbReference>
<proteinExistence type="inferred from homology"/>
<evidence type="ECO:0000256" key="2">
    <source>
        <dbReference type="ARBA" id="ARBA00010742"/>
    </source>
</evidence>
<dbReference type="PANTHER" id="PTHR30024">
    <property type="entry name" value="ALIPHATIC SULFONATES-BINDING PROTEIN-RELATED"/>
    <property type="match status" value="1"/>
</dbReference>
<dbReference type="Pfam" id="PF09084">
    <property type="entry name" value="NMT1"/>
    <property type="match status" value="1"/>
</dbReference>
<dbReference type="SUPFAM" id="SSF52172">
    <property type="entry name" value="CheY-like"/>
    <property type="match status" value="1"/>
</dbReference>
<dbReference type="InterPro" id="IPR011006">
    <property type="entry name" value="CheY-like_superfamily"/>
</dbReference>
<dbReference type="InterPro" id="IPR001789">
    <property type="entry name" value="Sig_transdc_resp-reg_receiver"/>
</dbReference>
<dbReference type="InterPro" id="IPR015168">
    <property type="entry name" value="SsuA/THI5"/>
</dbReference>
<keyword evidence="7" id="KW-1185">Reference proteome</keyword>
<evidence type="ECO:0000259" key="5">
    <source>
        <dbReference type="PROSITE" id="PS50110"/>
    </source>
</evidence>
<keyword evidence="3" id="KW-0732">Signal</keyword>
<protein>
    <submittedName>
        <fullName evidence="6">Nitrate/sulfonate/bicarbonate ABC transporter substrate-binding protein</fullName>
    </submittedName>
</protein>
<dbReference type="GO" id="GO:0042597">
    <property type="term" value="C:periplasmic space"/>
    <property type="evidence" value="ECO:0007669"/>
    <property type="project" value="UniProtKB-SubCell"/>
</dbReference>
<name>A0A081BNR5_9BACT</name>
<feature type="modified residue" description="4-aspartylphosphate" evidence="4">
    <location>
        <position position="442"/>
    </location>
</feature>
<comment type="similarity">
    <text evidence="2">Belongs to the bacterial solute-binding protein SsuA/TauA family.</text>
</comment>
<organism evidence="6">
    <name type="scientific">Candidatus Moduliflexus flocculans</name>
    <dbReference type="NCBI Taxonomy" id="1499966"/>
    <lineage>
        <taxon>Bacteria</taxon>
        <taxon>Candidatus Moduliflexota</taxon>
        <taxon>Candidatus Moduliflexia</taxon>
        <taxon>Candidatus Moduliflexales</taxon>
        <taxon>Candidatus Moduliflexaceae</taxon>
    </lineage>
</organism>
<dbReference type="Proteomes" id="UP000030700">
    <property type="component" value="Unassembled WGS sequence"/>
</dbReference>
<reference evidence="6" key="1">
    <citation type="journal article" date="2015" name="PeerJ">
        <title>First genomic representation of candidate bacterial phylum KSB3 points to enhanced environmental sensing as a trigger of wastewater bulking.</title>
        <authorList>
            <person name="Sekiguchi Y."/>
            <person name="Ohashi A."/>
            <person name="Parks D.H."/>
            <person name="Yamauchi T."/>
            <person name="Tyson G.W."/>
            <person name="Hugenholtz P."/>
        </authorList>
    </citation>
    <scope>NUCLEOTIDE SEQUENCE [LARGE SCALE GENOMIC DNA]</scope>
</reference>
<dbReference type="SMART" id="SM00448">
    <property type="entry name" value="REC"/>
    <property type="match status" value="1"/>
</dbReference>
<evidence type="ECO:0000256" key="3">
    <source>
        <dbReference type="ARBA" id="ARBA00022729"/>
    </source>
</evidence>
<dbReference type="Gene3D" id="3.40.190.10">
    <property type="entry name" value="Periplasmic binding protein-like II"/>
    <property type="match status" value="2"/>
</dbReference>
<dbReference type="HOGENOM" id="CLU_536048_0_0_0"/>
<evidence type="ECO:0000256" key="4">
    <source>
        <dbReference type="PROSITE-ProRule" id="PRU00169"/>
    </source>
</evidence>
<dbReference type="SUPFAM" id="SSF53850">
    <property type="entry name" value="Periplasmic binding protein-like II"/>
    <property type="match status" value="1"/>
</dbReference>
<dbReference type="STRING" id="1499966.U14_03278"/>
<evidence type="ECO:0000313" key="6">
    <source>
        <dbReference type="EMBL" id="GAK52031.1"/>
    </source>
</evidence>
<sequence length="508" mass="56379">MAVFVACAAGDAQYCWSNMERATTQKSRTRVFVGAYFLKDHTVGDRERMSEKIEIWGVKDPNISAQLAVADLMGLFQHEVGLDVTCKFLESGTTMPGDVLSAEKKPFAFTQTPITCIILHEKGLPTKLVAPLADIAGTQQVIIREASAIEKPSDLEGKQIGMAQGAAVFIAIKNMSKDCNVNLDNVQFTHLLPHDQLAAFSDEKLDALACWEPWTTKAQTMGGKFFFSGSRSEIPNMEGDVNWLVNQSCLIIPDDHLAQKPEVALAVIKVLKKATELINNQRKDISKLLADFYGISRLELMMAMQKNRYAMDMDSLFRIGVLAFRDFLFENQRVSKRFTEPMLYTTKYLELVAPELVKLLAPSETKVEIVEKDGIYYPSKIHFDYTNGSPLKFLLADDSRYVRIALSQAVKTIGGEVVGEATTGSEAIELFGQLRPNFITMDLSMPGVSGVDAINGILQQDPRANIIVISGTNLDEVREEVFNLGVRMFITKPFDPKRVAALISSLVQ</sequence>
<accession>A0A081BNR5</accession>
<dbReference type="GO" id="GO:0000160">
    <property type="term" value="P:phosphorelay signal transduction system"/>
    <property type="evidence" value="ECO:0007669"/>
    <property type="project" value="InterPro"/>
</dbReference>
<feature type="domain" description="Response regulatory" evidence="5">
    <location>
        <begin position="392"/>
        <end position="507"/>
    </location>
</feature>
<evidence type="ECO:0000256" key="1">
    <source>
        <dbReference type="ARBA" id="ARBA00004418"/>
    </source>
</evidence>
<dbReference type="AlphaFoldDB" id="A0A081BNR5"/>
<gene>
    <name evidence="6" type="ORF">U14_03278</name>
</gene>
<comment type="subcellular location">
    <subcellularLocation>
        <location evidence="1">Periplasm</location>
    </subcellularLocation>
</comment>
<dbReference type="EMBL" id="DF820458">
    <property type="protein sequence ID" value="GAK52031.1"/>
    <property type="molecule type" value="Genomic_DNA"/>
</dbReference>
<dbReference type="Pfam" id="PF00072">
    <property type="entry name" value="Response_reg"/>
    <property type="match status" value="1"/>
</dbReference>
<dbReference type="PROSITE" id="PS50110">
    <property type="entry name" value="RESPONSE_REGULATORY"/>
    <property type="match status" value="1"/>
</dbReference>